<sequence length="406" mass="45784">MLSSSSPTYTEQQPGINLDSIRQDTLGCHDKIYLNSAGASLMPQPVVQIMRDYLNQEEQLGGYAVEQLRTNDIQDLYTELAQLLRCQPRNIAYTNSSTESFAKALSAIPFKSNNCIVTTNDDYISNQIAFLALQKRLGLQIWRADNLENGDIDLNHFEQLVQQHQPALVAITHIPTNSGLVQQVEEVGKICRHYGIWYLLDACQSVGQMEVYPEEIGCDFLTASGRKFLRGPRNTGFLYVSDRVLQAGLEPLFIDRRGAEWTTFDGYQIQDNGKRFEYQEISGSLAGLTEAIRYANKIGIANIAAYNQTLRERLRENLSAQQGLELLDKGSRLSNLVTFRLPGVALETIVNTLKSNQVVYTVSYKNFALIDFTKKGVDWAIRFSPHYFNTLGEMDNVSDIVARINR</sequence>
<dbReference type="InterPro" id="IPR015421">
    <property type="entry name" value="PyrdxlP-dep_Trfase_major"/>
</dbReference>
<dbReference type="PANTHER" id="PTHR43586">
    <property type="entry name" value="CYSTEINE DESULFURASE"/>
    <property type="match status" value="1"/>
</dbReference>
<dbReference type="Pfam" id="PF00266">
    <property type="entry name" value="Aminotran_5"/>
    <property type="match status" value="1"/>
</dbReference>
<keyword evidence="4" id="KW-1185">Reference proteome</keyword>
<dbReference type="InterPro" id="IPR000192">
    <property type="entry name" value="Aminotrans_V_dom"/>
</dbReference>
<dbReference type="SUPFAM" id="SSF53383">
    <property type="entry name" value="PLP-dependent transferases"/>
    <property type="match status" value="1"/>
</dbReference>
<dbReference type="InterPro" id="IPR015424">
    <property type="entry name" value="PyrdxlP-dep_Trfase"/>
</dbReference>
<gene>
    <name evidence="3" type="ORF">AHMF7605_27630</name>
</gene>
<dbReference type="Proteomes" id="UP000240357">
    <property type="component" value="Unassembled WGS sequence"/>
</dbReference>
<accession>A0A2T2YPP7</accession>
<comment type="caution">
    <text evidence="3">The sequence shown here is derived from an EMBL/GenBank/DDBJ whole genome shotgun (WGS) entry which is preliminary data.</text>
</comment>
<reference evidence="3 4" key="1">
    <citation type="submission" date="2018-03" db="EMBL/GenBank/DDBJ databases">
        <title>Adhaeribacter sp. HMF7605 Genome sequencing and assembly.</title>
        <authorList>
            <person name="Kang H."/>
            <person name="Kang J."/>
            <person name="Cha I."/>
            <person name="Kim H."/>
            <person name="Joh K."/>
        </authorList>
    </citation>
    <scope>NUCLEOTIDE SEQUENCE [LARGE SCALE GENOMIC DNA]</scope>
    <source>
        <strain evidence="3 4">HMF7605</strain>
    </source>
</reference>
<dbReference type="GO" id="GO:0008483">
    <property type="term" value="F:transaminase activity"/>
    <property type="evidence" value="ECO:0007669"/>
    <property type="project" value="UniProtKB-KW"/>
</dbReference>
<keyword evidence="3" id="KW-0032">Aminotransferase</keyword>
<protein>
    <submittedName>
        <fullName evidence="3">Aminotransferase</fullName>
    </submittedName>
</protein>
<dbReference type="Gene3D" id="3.90.1150.10">
    <property type="entry name" value="Aspartate Aminotransferase, domain 1"/>
    <property type="match status" value="1"/>
</dbReference>
<evidence type="ECO:0000259" key="2">
    <source>
        <dbReference type="Pfam" id="PF00266"/>
    </source>
</evidence>
<feature type="domain" description="Aminotransferase class V" evidence="2">
    <location>
        <begin position="32"/>
        <end position="396"/>
    </location>
</feature>
<name>A0A2T2YPP7_9BACT</name>
<keyword evidence="1" id="KW-0663">Pyridoxal phosphate</keyword>
<dbReference type="PANTHER" id="PTHR43586:SF24">
    <property type="entry name" value="BLR4730 PROTEIN"/>
    <property type="match status" value="1"/>
</dbReference>
<dbReference type="Gene3D" id="3.40.640.10">
    <property type="entry name" value="Type I PLP-dependent aspartate aminotransferase-like (Major domain)"/>
    <property type="match status" value="1"/>
</dbReference>
<dbReference type="AlphaFoldDB" id="A0A2T2YPP7"/>
<dbReference type="EMBL" id="PYFT01000001">
    <property type="protein sequence ID" value="PSR57485.1"/>
    <property type="molecule type" value="Genomic_DNA"/>
</dbReference>
<organism evidence="3 4">
    <name type="scientific">Adhaeribacter arboris</name>
    <dbReference type="NCBI Taxonomy" id="2072846"/>
    <lineage>
        <taxon>Bacteria</taxon>
        <taxon>Pseudomonadati</taxon>
        <taxon>Bacteroidota</taxon>
        <taxon>Cytophagia</taxon>
        <taxon>Cytophagales</taxon>
        <taxon>Hymenobacteraceae</taxon>
        <taxon>Adhaeribacter</taxon>
    </lineage>
</organism>
<evidence type="ECO:0000256" key="1">
    <source>
        <dbReference type="ARBA" id="ARBA00022898"/>
    </source>
</evidence>
<dbReference type="InterPro" id="IPR015422">
    <property type="entry name" value="PyrdxlP-dep_Trfase_small"/>
</dbReference>
<evidence type="ECO:0000313" key="3">
    <source>
        <dbReference type="EMBL" id="PSR57485.1"/>
    </source>
</evidence>
<proteinExistence type="predicted"/>
<evidence type="ECO:0000313" key="4">
    <source>
        <dbReference type="Proteomes" id="UP000240357"/>
    </source>
</evidence>
<dbReference type="OrthoDB" id="9804366at2"/>
<keyword evidence="3" id="KW-0808">Transferase</keyword>